<dbReference type="EMBL" id="VZOL01000004">
    <property type="protein sequence ID" value="KAB0686336.1"/>
    <property type="molecule type" value="Genomic_DNA"/>
</dbReference>
<name>A0A6L3NQW6_9BURK</name>
<dbReference type="RefSeq" id="WP_151002946.1">
    <property type="nucleotide sequence ID" value="NZ_CABVPO010000010.1"/>
</dbReference>
<proteinExistence type="predicted"/>
<dbReference type="AlphaFoldDB" id="A0A6L3NQW6"/>
<protein>
    <submittedName>
        <fullName evidence="1">Uncharacterized protein</fullName>
    </submittedName>
</protein>
<evidence type="ECO:0000313" key="2">
    <source>
        <dbReference type="Proteomes" id="UP000473571"/>
    </source>
</evidence>
<accession>A0A6L3NQW6</accession>
<comment type="caution">
    <text evidence="1">The sequence shown here is derived from an EMBL/GenBank/DDBJ whole genome shotgun (WGS) entry which is preliminary data.</text>
</comment>
<dbReference type="Proteomes" id="UP000473571">
    <property type="component" value="Unassembled WGS sequence"/>
</dbReference>
<reference evidence="1 2" key="1">
    <citation type="submission" date="2019-09" db="EMBL/GenBank/DDBJ databases">
        <title>Draft genome sequences of 48 bacterial type strains from the CCUG.</title>
        <authorList>
            <person name="Tunovic T."/>
            <person name="Pineiro-Iglesias B."/>
            <person name="Unosson C."/>
            <person name="Inganas E."/>
            <person name="Ohlen M."/>
            <person name="Cardew S."/>
            <person name="Jensie-Markopoulos S."/>
            <person name="Salva-Serra F."/>
            <person name="Jaen-Luchoro D."/>
            <person name="Karlsson R."/>
            <person name="Svensson-Stadler L."/>
            <person name="Chun J."/>
            <person name="Moore E."/>
        </authorList>
    </citation>
    <scope>NUCLEOTIDE SEQUENCE [LARGE SCALE GENOMIC DNA]</scope>
    <source>
        <strain evidence="1 2">CCUG 65687</strain>
    </source>
</reference>
<evidence type="ECO:0000313" key="1">
    <source>
        <dbReference type="EMBL" id="KAB0686336.1"/>
    </source>
</evidence>
<organism evidence="1 2">
    <name type="scientific">Burkholderia territorii</name>
    <dbReference type="NCBI Taxonomy" id="1503055"/>
    <lineage>
        <taxon>Bacteria</taxon>
        <taxon>Pseudomonadati</taxon>
        <taxon>Pseudomonadota</taxon>
        <taxon>Betaproteobacteria</taxon>
        <taxon>Burkholderiales</taxon>
        <taxon>Burkholderiaceae</taxon>
        <taxon>Burkholderia</taxon>
        <taxon>Burkholderia cepacia complex</taxon>
    </lineage>
</organism>
<sequence>MTFQSGRETGEQLPDVAERVIDELYGSRPQARDSMSAADRTVRFVMPHSLAGALFPGWWIEQHIESHGIRCMRIGHDRPVPVAGCDK</sequence>
<gene>
    <name evidence="1" type="ORF">F7R13_00960</name>
</gene>